<gene>
    <name evidence="1" type="ORF">EGI89_03025</name>
    <name evidence="2" type="ORF">NCTC13456_02849</name>
</gene>
<reference evidence="1 4" key="2">
    <citation type="submission" date="2018-10" db="EMBL/GenBank/DDBJ databases">
        <title>Transmission dynamics of multidrug resistant bacteria on intensive care unit surfaces.</title>
        <authorList>
            <person name="D'Souza A.W."/>
            <person name="Potter R.F."/>
            <person name="Wallace M."/>
            <person name="Shupe A."/>
            <person name="Patel S."/>
            <person name="Sun S."/>
            <person name="Gul D."/>
            <person name="Kwon J.H."/>
            <person name="Andleeb S."/>
            <person name="Burnham C.-A.D."/>
            <person name="Dantas G."/>
        </authorList>
    </citation>
    <scope>NUCLEOTIDE SEQUENCE [LARGE SCALE GENOMIC DNA]</scope>
    <source>
        <strain evidence="1 4">WF_348</strain>
    </source>
</reference>
<dbReference type="STRING" id="343874.GCA_000805695_00926"/>
<protein>
    <recommendedName>
        <fullName evidence="5">Lipoprotein</fullName>
    </recommendedName>
</protein>
<dbReference type="Proteomes" id="UP000267844">
    <property type="component" value="Unassembled WGS sequence"/>
</dbReference>
<dbReference type="EMBL" id="UFXS01000001">
    <property type="protein sequence ID" value="STD59212.1"/>
    <property type="molecule type" value="Genomic_DNA"/>
</dbReference>
<evidence type="ECO:0008006" key="5">
    <source>
        <dbReference type="Google" id="ProtNLM"/>
    </source>
</evidence>
<name>A0A376GIN0_9FLAO</name>
<evidence type="ECO:0000313" key="1">
    <source>
        <dbReference type="EMBL" id="RRT93844.1"/>
    </source>
</evidence>
<proteinExistence type="predicted"/>
<evidence type="ECO:0000313" key="3">
    <source>
        <dbReference type="Proteomes" id="UP000254737"/>
    </source>
</evidence>
<evidence type="ECO:0000313" key="2">
    <source>
        <dbReference type="EMBL" id="STD59212.1"/>
    </source>
</evidence>
<evidence type="ECO:0000313" key="4">
    <source>
        <dbReference type="Proteomes" id="UP000267844"/>
    </source>
</evidence>
<dbReference type="PROSITE" id="PS51257">
    <property type="entry name" value="PROKAR_LIPOPROTEIN"/>
    <property type="match status" value="1"/>
</dbReference>
<dbReference type="Proteomes" id="UP000254737">
    <property type="component" value="Unassembled WGS sequence"/>
</dbReference>
<sequence>MKLLFSLTTLLTLALSSCSTSIKHDRLFTGTIVRDCTGTYIRVDDKEDYLVCNNEIFSDKKEGETVSVIYDFEKTCKELENKATCMMYHEHKGKIRIKKNNN</sequence>
<dbReference type="RefSeq" id="WP_115001211.1">
    <property type="nucleotide sequence ID" value="NZ_JAAGKM010000021.1"/>
</dbReference>
<reference evidence="2 3" key="1">
    <citation type="submission" date="2018-06" db="EMBL/GenBank/DDBJ databases">
        <authorList>
            <consortium name="Pathogen Informatics"/>
            <person name="Doyle S."/>
        </authorList>
    </citation>
    <scope>NUCLEOTIDE SEQUENCE [LARGE SCALE GENOMIC DNA]</scope>
    <source>
        <strain evidence="2 3">NCTC13456</strain>
    </source>
</reference>
<accession>A0A376GIN0</accession>
<dbReference type="AlphaFoldDB" id="A0A376GIN0"/>
<organism evidence="2 3">
    <name type="scientific">Empedobacter falsenii</name>
    <dbReference type="NCBI Taxonomy" id="343874"/>
    <lineage>
        <taxon>Bacteria</taxon>
        <taxon>Pseudomonadati</taxon>
        <taxon>Bacteroidota</taxon>
        <taxon>Flavobacteriia</taxon>
        <taxon>Flavobacteriales</taxon>
        <taxon>Weeksellaceae</taxon>
        <taxon>Empedobacter</taxon>
    </lineage>
</organism>
<dbReference type="EMBL" id="RHPO01000003">
    <property type="protein sequence ID" value="RRT93844.1"/>
    <property type="molecule type" value="Genomic_DNA"/>
</dbReference>